<keyword evidence="2" id="KW-0812">Transmembrane</keyword>
<gene>
    <name evidence="3" type="ORF">U1T56_23095</name>
</gene>
<dbReference type="Proteomes" id="UP001375743">
    <property type="component" value="Unassembled WGS sequence"/>
</dbReference>
<reference evidence="3 4" key="1">
    <citation type="submission" date="2024-01" db="EMBL/GenBank/DDBJ databases">
        <title>Multi-omics insights into the function and evolution of sodium benzoate biodegradation pathways in Benzoatithermus flavus gen. nov., sp. nov. from hot spring.</title>
        <authorList>
            <person name="Hu C.-J."/>
            <person name="Li W.-J."/>
        </authorList>
    </citation>
    <scope>NUCLEOTIDE SEQUENCE [LARGE SCALE GENOMIC DNA]</scope>
    <source>
        <strain evidence="3 4">SYSU G07066</strain>
    </source>
</reference>
<organism evidence="3 4">
    <name type="scientific">Benzoatithermus flavus</name>
    <dbReference type="NCBI Taxonomy" id="3108223"/>
    <lineage>
        <taxon>Bacteria</taxon>
        <taxon>Pseudomonadati</taxon>
        <taxon>Pseudomonadota</taxon>
        <taxon>Alphaproteobacteria</taxon>
        <taxon>Geminicoccales</taxon>
        <taxon>Geminicoccaceae</taxon>
        <taxon>Benzoatithermus</taxon>
    </lineage>
</organism>
<comment type="caution">
    <text evidence="3">The sequence shown here is derived from an EMBL/GenBank/DDBJ whole genome shotgun (WGS) entry which is preliminary data.</text>
</comment>
<feature type="transmembrane region" description="Helical" evidence="2">
    <location>
        <begin position="115"/>
        <end position="137"/>
    </location>
</feature>
<feature type="transmembrane region" description="Helical" evidence="2">
    <location>
        <begin position="237"/>
        <end position="257"/>
    </location>
</feature>
<dbReference type="RefSeq" id="WP_418161898.1">
    <property type="nucleotide sequence ID" value="NZ_JBBLZC010000042.1"/>
</dbReference>
<protein>
    <recommendedName>
        <fullName evidence="5">Oligosaccharide repeat unit polymerase</fullName>
    </recommendedName>
</protein>
<feature type="transmembrane region" description="Helical" evidence="2">
    <location>
        <begin position="391"/>
        <end position="410"/>
    </location>
</feature>
<evidence type="ECO:0000313" key="3">
    <source>
        <dbReference type="EMBL" id="MEK0086054.1"/>
    </source>
</evidence>
<evidence type="ECO:0000256" key="2">
    <source>
        <dbReference type="SAM" id="Phobius"/>
    </source>
</evidence>
<sequence>MILATLPLTTLQGAAWLFLVLVAVLYGLLALWRPVQMLAAPLLVAVGMIAVGICGLLGEPAWAVARFMRPDHYDLYLLLSILDTAAFVLGFEALRHLPLRARGEARDPPRRLLRLWAVVVVAAGFLAQTVFVLRSGGFAAFYASQHGTAGAWEETSAYLYLLPLALFPALYLLLADRRHRPGRAAPQGRIAGLLALLVLAFLLFQGIVFGNRADMIRLALIFAALFLLLREPGHADLLKAGLLALLGIAAVAVLPLLRDALHLGAEVGMAEALANATEIHPDVTGNTLYFAAAIVGVADARGVTDGGFAWLYPFVGMIPRALWPEKPYGAEWSINYEALLAPFVDWELAPGSAPTGIADAFLRFGWFSPLAWLVLGTIGGRLWRRTLERRTILAVGGLIGYLLALVYVVLQDFPAAFYQWLFFVAPLGGLALLERLAAVLGTTPAASAAIRAQEASEHDGKAGRPGGRGLRAVRPLPLCPARGGGPGRDRPHRPRDLDRGPDLCLGAGAGRARLRAAHAAFRP</sequence>
<feature type="transmembrane region" description="Helical" evidence="2">
    <location>
        <begin position="215"/>
        <end position="230"/>
    </location>
</feature>
<feature type="region of interest" description="Disordered" evidence="1">
    <location>
        <begin position="451"/>
        <end position="503"/>
    </location>
</feature>
<keyword evidence="2" id="KW-0472">Membrane</keyword>
<feature type="transmembrane region" description="Helical" evidence="2">
    <location>
        <begin position="13"/>
        <end position="32"/>
    </location>
</feature>
<accession>A0ABU8Y0C3</accession>
<feature type="transmembrane region" description="Helical" evidence="2">
    <location>
        <begin position="157"/>
        <end position="174"/>
    </location>
</feature>
<feature type="transmembrane region" description="Helical" evidence="2">
    <location>
        <begin position="75"/>
        <end position="94"/>
    </location>
</feature>
<feature type="transmembrane region" description="Helical" evidence="2">
    <location>
        <begin position="416"/>
        <end position="433"/>
    </location>
</feature>
<evidence type="ECO:0000313" key="4">
    <source>
        <dbReference type="Proteomes" id="UP001375743"/>
    </source>
</evidence>
<keyword evidence="4" id="KW-1185">Reference proteome</keyword>
<dbReference type="EMBL" id="JBBLZC010000042">
    <property type="protein sequence ID" value="MEK0086054.1"/>
    <property type="molecule type" value="Genomic_DNA"/>
</dbReference>
<evidence type="ECO:0000256" key="1">
    <source>
        <dbReference type="SAM" id="MobiDB-lite"/>
    </source>
</evidence>
<feature type="transmembrane region" description="Helical" evidence="2">
    <location>
        <begin position="39"/>
        <end position="63"/>
    </location>
</feature>
<feature type="transmembrane region" description="Helical" evidence="2">
    <location>
        <begin position="360"/>
        <end position="379"/>
    </location>
</feature>
<name>A0ABU8Y0C3_9PROT</name>
<feature type="transmembrane region" description="Helical" evidence="2">
    <location>
        <begin position="190"/>
        <end position="209"/>
    </location>
</feature>
<proteinExistence type="predicted"/>
<keyword evidence="2" id="KW-1133">Transmembrane helix</keyword>
<evidence type="ECO:0008006" key="5">
    <source>
        <dbReference type="Google" id="ProtNLM"/>
    </source>
</evidence>